<name>A0A2S0MK64_9RHOB</name>
<dbReference type="KEGG" id="thas:C6Y53_00010"/>
<gene>
    <name evidence="2" type="ORF">C6Y53_00010</name>
</gene>
<protein>
    <submittedName>
        <fullName evidence="2">Uncharacterized protein</fullName>
    </submittedName>
</protein>
<dbReference type="EMBL" id="CP027665">
    <property type="protein sequence ID" value="AVO36256.1"/>
    <property type="molecule type" value="Genomic_DNA"/>
</dbReference>
<evidence type="ECO:0000313" key="3">
    <source>
        <dbReference type="Proteomes" id="UP000237655"/>
    </source>
</evidence>
<keyword evidence="3" id="KW-1185">Reference proteome</keyword>
<feature type="chain" id="PRO_5015782981" evidence="1">
    <location>
        <begin position="22"/>
        <end position="101"/>
    </location>
</feature>
<organism evidence="2 3">
    <name type="scientific">Pukyongiella litopenaei</name>
    <dbReference type="NCBI Taxonomy" id="2605946"/>
    <lineage>
        <taxon>Bacteria</taxon>
        <taxon>Pseudomonadati</taxon>
        <taxon>Pseudomonadota</taxon>
        <taxon>Alphaproteobacteria</taxon>
        <taxon>Rhodobacterales</taxon>
        <taxon>Paracoccaceae</taxon>
        <taxon>Pukyongiella</taxon>
    </lineage>
</organism>
<proteinExistence type="predicted"/>
<evidence type="ECO:0000256" key="1">
    <source>
        <dbReference type="SAM" id="SignalP"/>
    </source>
</evidence>
<feature type="signal peptide" evidence="1">
    <location>
        <begin position="1"/>
        <end position="21"/>
    </location>
</feature>
<dbReference type="AlphaFoldDB" id="A0A2S0MK64"/>
<sequence length="101" mass="10904">MIPRLIPSVAALILLSQPALAVSKTEDCTYQAAIVAAVQQARLDGVKQADVVGTITAGNRDWPGNYDNAIPIFAAQIYGLKKRQLKKTDLGAEWMNTCMSN</sequence>
<evidence type="ECO:0000313" key="2">
    <source>
        <dbReference type="EMBL" id="AVO36256.1"/>
    </source>
</evidence>
<accession>A0A2S0MK64</accession>
<reference evidence="3" key="1">
    <citation type="submission" date="2018-03" db="EMBL/GenBank/DDBJ databases">
        <title>Genomic analysis of the strain SH-1 isolated from shrimp intestine.</title>
        <authorList>
            <person name="Kim Y.-S."/>
            <person name="Kim S.-E."/>
            <person name="Kim K.-H."/>
        </authorList>
    </citation>
    <scope>NUCLEOTIDE SEQUENCE [LARGE SCALE GENOMIC DNA]</scope>
    <source>
        <strain evidence="3">SH-1</strain>
    </source>
</reference>
<dbReference type="RefSeq" id="WP_106470571.1">
    <property type="nucleotide sequence ID" value="NZ_CP027665.1"/>
</dbReference>
<dbReference type="Proteomes" id="UP000237655">
    <property type="component" value="Chromosome"/>
</dbReference>
<keyword evidence="1" id="KW-0732">Signal</keyword>